<name>A0ABQ0WY89_9LACO</name>
<evidence type="ECO:0000313" key="1">
    <source>
        <dbReference type="EMBL" id="GEO72799.1"/>
    </source>
</evidence>
<proteinExistence type="predicted"/>
<evidence type="ECO:0000313" key="2">
    <source>
        <dbReference type="Proteomes" id="UP000321794"/>
    </source>
</evidence>
<accession>A0ABQ0WY89</accession>
<dbReference type="RefSeq" id="WP_057730245.1">
    <property type="nucleotide sequence ID" value="NZ_BJZK01000028.1"/>
</dbReference>
<organism evidence="1 2">
    <name type="scientific">Levilactobacillus zymae</name>
    <dbReference type="NCBI Taxonomy" id="267363"/>
    <lineage>
        <taxon>Bacteria</taxon>
        <taxon>Bacillati</taxon>
        <taxon>Bacillota</taxon>
        <taxon>Bacilli</taxon>
        <taxon>Lactobacillales</taxon>
        <taxon>Lactobacillaceae</taxon>
        <taxon>Levilactobacillus</taxon>
    </lineage>
</organism>
<dbReference type="EMBL" id="BJZK01000028">
    <property type="protein sequence ID" value="GEO72799.1"/>
    <property type="molecule type" value="Genomic_DNA"/>
</dbReference>
<keyword evidence="2" id="KW-1185">Reference proteome</keyword>
<sequence length="165" mass="18153">MPEQRNKKIVHKYRGPLVYSEDYWTSLKLQNNLGGHVFFKDNENGTATLTGYVLFHTDPAKSSMLPFVMPPDGYAFTSLSGWPSGTSAGLISYDSVIYGINQRLVGGMHDATYKESAFGAQVISGALCMNIQGPGSDDWYVYFSEQALTTSLTHGNQVTIGIKRL</sequence>
<dbReference type="Proteomes" id="UP000321794">
    <property type="component" value="Unassembled WGS sequence"/>
</dbReference>
<protein>
    <submittedName>
        <fullName evidence="1">Uncharacterized protein</fullName>
    </submittedName>
</protein>
<gene>
    <name evidence="1" type="ORF">LZY01_19670</name>
</gene>
<comment type="caution">
    <text evidence="1">The sequence shown here is derived from an EMBL/GenBank/DDBJ whole genome shotgun (WGS) entry which is preliminary data.</text>
</comment>
<reference evidence="1 2" key="1">
    <citation type="submission" date="2019-07" db="EMBL/GenBank/DDBJ databases">
        <title>Whole genome shotgun sequence of Lactobacillus zymae NBRC 107157.</title>
        <authorList>
            <person name="Hosoyama A."/>
            <person name="Uohara A."/>
            <person name="Ohji S."/>
            <person name="Ichikawa N."/>
        </authorList>
    </citation>
    <scope>NUCLEOTIDE SEQUENCE [LARGE SCALE GENOMIC DNA]</scope>
    <source>
        <strain evidence="1 2">NBRC 107157</strain>
    </source>
</reference>